<keyword evidence="12" id="KW-1185">Reference proteome</keyword>
<evidence type="ECO:0000256" key="4">
    <source>
        <dbReference type="ARBA" id="ARBA00022737"/>
    </source>
</evidence>
<name>A0A814EN58_9BILA</name>
<evidence type="ECO:0000256" key="5">
    <source>
        <dbReference type="ARBA" id="ARBA00022787"/>
    </source>
</evidence>
<evidence type="ECO:0000256" key="2">
    <source>
        <dbReference type="ARBA" id="ARBA00006375"/>
    </source>
</evidence>
<evidence type="ECO:0000256" key="1">
    <source>
        <dbReference type="ARBA" id="ARBA00004374"/>
    </source>
</evidence>
<comment type="subcellular location">
    <subcellularLocation>
        <location evidence="1">Mitochondrion outer membrane</location>
        <topology evidence="1">Multi-pass membrane protein</topology>
    </subcellularLocation>
</comment>
<evidence type="ECO:0000256" key="3">
    <source>
        <dbReference type="ARBA" id="ARBA00022692"/>
    </source>
</evidence>
<evidence type="ECO:0000256" key="6">
    <source>
        <dbReference type="ARBA" id="ARBA00022989"/>
    </source>
</evidence>
<evidence type="ECO:0000256" key="10">
    <source>
        <dbReference type="RuleBase" id="RU000488"/>
    </source>
</evidence>
<keyword evidence="8 9" id="KW-0472">Membrane</keyword>
<dbReference type="Proteomes" id="UP000663879">
    <property type="component" value="Unassembled WGS sequence"/>
</dbReference>
<keyword evidence="6" id="KW-1133">Transmembrane helix</keyword>
<dbReference type="PROSITE" id="PS50920">
    <property type="entry name" value="SOLCAR"/>
    <property type="match status" value="2"/>
</dbReference>
<dbReference type="SUPFAM" id="SSF103506">
    <property type="entry name" value="Mitochondrial carrier"/>
    <property type="match status" value="1"/>
</dbReference>
<evidence type="ECO:0000256" key="9">
    <source>
        <dbReference type="PROSITE-ProRule" id="PRU00282"/>
    </source>
</evidence>
<keyword evidence="10" id="KW-0813">Transport</keyword>
<evidence type="ECO:0000313" key="11">
    <source>
        <dbReference type="EMBL" id="CAF0974542.1"/>
    </source>
</evidence>
<dbReference type="InterPro" id="IPR018108">
    <property type="entry name" value="MCP_transmembrane"/>
</dbReference>
<sequence length="318" mass="36187">MDKTKKKEASVSSALSAGLFQLPFYPMTYVKVLIQAGHEPLPPFRSRSLFGREQFFYPNNFSYMRYIYSVEGLTGLYRGIGMKIISHSVATFVYDKVNLMLEETEQIEQEEKKDKNDDKFIVFIKQSSKEITARCWGVVFSHPFHVMGLRCMAQFIGGETAYSSWNIFHNISEIYRSEGVLGFFSGLIPRLLFEASTIALTSSLAYLIKTYIYEDKDIDALIDLFSSLISNSITYPLSVVSTISCISGSALMAARPPRMLLYSSWIDIFRNLYENNELKRGASSFFRVYQPPNILQATGFSLGQVPTNRAQKYLSKSE</sequence>
<keyword evidence="3 9" id="KW-0812">Transmembrane</keyword>
<dbReference type="EMBL" id="CAJNOC010003250">
    <property type="protein sequence ID" value="CAF0974542.1"/>
    <property type="molecule type" value="Genomic_DNA"/>
</dbReference>
<feature type="repeat" description="Solcar" evidence="9">
    <location>
        <begin position="121"/>
        <end position="211"/>
    </location>
</feature>
<dbReference type="GO" id="GO:0005741">
    <property type="term" value="C:mitochondrial outer membrane"/>
    <property type="evidence" value="ECO:0007669"/>
    <property type="project" value="UniProtKB-SubCell"/>
</dbReference>
<gene>
    <name evidence="11" type="ORF">OXX778_LOCUS15098</name>
</gene>
<accession>A0A814EN58</accession>
<feature type="repeat" description="Solcar" evidence="9">
    <location>
        <begin position="4"/>
        <end position="104"/>
    </location>
</feature>
<comment type="similarity">
    <text evidence="2 10">Belongs to the mitochondrial carrier (TC 2.A.29) family.</text>
</comment>
<keyword evidence="5" id="KW-1000">Mitochondrion outer membrane</keyword>
<organism evidence="11 12">
    <name type="scientific">Brachionus calyciflorus</name>
    <dbReference type="NCBI Taxonomy" id="104777"/>
    <lineage>
        <taxon>Eukaryota</taxon>
        <taxon>Metazoa</taxon>
        <taxon>Spiralia</taxon>
        <taxon>Gnathifera</taxon>
        <taxon>Rotifera</taxon>
        <taxon>Eurotatoria</taxon>
        <taxon>Monogononta</taxon>
        <taxon>Pseudotrocha</taxon>
        <taxon>Ploima</taxon>
        <taxon>Brachionidae</taxon>
        <taxon>Brachionus</taxon>
    </lineage>
</organism>
<protein>
    <submittedName>
        <fullName evidence="11">Uncharacterized protein</fullName>
    </submittedName>
</protein>
<keyword evidence="4" id="KW-0677">Repeat</keyword>
<dbReference type="AlphaFoldDB" id="A0A814EN58"/>
<dbReference type="PANTHER" id="PTHR10780">
    <property type="entry name" value="MITOCHONDRIAL CARRIER HOMOLOG"/>
    <property type="match status" value="1"/>
</dbReference>
<comment type="caution">
    <text evidence="11">The sequence shown here is derived from an EMBL/GenBank/DDBJ whole genome shotgun (WGS) entry which is preliminary data.</text>
</comment>
<proteinExistence type="inferred from homology"/>
<evidence type="ECO:0000256" key="8">
    <source>
        <dbReference type="ARBA" id="ARBA00023136"/>
    </source>
</evidence>
<dbReference type="Gene3D" id="1.50.40.10">
    <property type="entry name" value="Mitochondrial carrier domain"/>
    <property type="match status" value="1"/>
</dbReference>
<dbReference type="InterPro" id="IPR023395">
    <property type="entry name" value="MCP_dom_sf"/>
</dbReference>
<dbReference type="PANTHER" id="PTHR10780:SF18">
    <property type="entry name" value="LD43650P"/>
    <property type="match status" value="1"/>
</dbReference>
<dbReference type="Pfam" id="PF00153">
    <property type="entry name" value="Mito_carr"/>
    <property type="match status" value="2"/>
</dbReference>
<reference evidence="11" key="1">
    <citation type="submission" date="2021-02" db="EMBL/GenBank/DDBJ databases">
        <authorList>
            <person name="Nowell W R."/>
        </authorList>
    </citation>
    <scope>NUCLEOTIDE SEQUENCE</scope>
    <source>
        <strain evidence="11">Ploen Becks lab</strain>
    </source>
</reference>
<evidence type="ECO:0000313" key="12">
    <source>
        <dbReference type="Proteomes" id="UP000663879"/>
    </source>
</evidence>
<dbReference type="OrthoDB" id="10253709at2759"/>
<evidence type="ECO:0000256" key="7">
    <source>
        <dbReference type="ARBA" id="ARBA00023128"/>
    </source>
</evidence>
<keyword evidence="7" id="KW-0496">Mitochondrion</keyword>